<dbReference type="InterPro" id="IPR016120">
    <property type="entry name" value="Sig_transdc_His_kin_SpoOB"/>
</dbReference>
<dbReference type="InterPro" id="IPR005467">
    <property type="entry name" value="His_kinase_dom"/>
</dbReference>
<reference evidence="16 17" key="1">
    <citation type="submission" date="2016-11" db="EMBL/GenBank/DDBJ databases">
        <authorList>
            <person name="Jaros S."/>
            <person name="Januszkiewicz K."/>
            <person name="Wedrychowicz H."/>
        </authorList>
    </citation>
    <scope>NUCLEOTIDE SEQUENCE [LARGE SCALE GENOMIC DNA]</scope>
    <source>
        <strain evidence="16 17">DSM 2631</strain>
    </source>
</reference>
<dbReference type="GO" id="GO:0005886">
    <property type="term" value="C:plasma membrane"/>
    <property type="evidence" value="ECO:0007669"/>
    <property type="project" value="UniProtKB-SubCell"/>
</dbReference>
<evidence type="ECO:0000256" key="6">
    <source>
        <dbReference type="ARBA" id="ARBA00022679"/>
    </source>
</evidence>
<keyword evidence="9 16" id="KW-0418">Kinase</keyword>
<dbReference type="GO" id="GO:0000155">
    <property type="term" value="F:phosphorelay sensor kinase activity"/>
    <property type="evidence" value="ECO:0007669"/>
    <property type="project" value="InterPro"/>
</dbReference>
<feature type="transmembrane region" description="Helical" evidence="14">
    <location>
        <begin position="12"/>
        <end position="31"/>
    </location>
</feature>
<dbReference type="PRINTS" id="PR00344">
    <property type="entry name" value="BCTRLSENSOR"/>
</dbReference>
<evidence type="ECO:0000256" key="5">
    <source>
        <dbReference type="ARBA" id="ARBA00022553"/>
    </source>
</evidence>
<evidence type="ECO:0000256" key="3">
    <source>
        <dbReference type="ARBA" id="ARBA00012438"/>
    </source>
</evidence>
<keyword evidence="8" id="KW-0547">Nucleotide-binding</keyword>
<sequence>MKRNFEKKITRLTILIALIPLLVSYIVSLNFKLESMDSDIRRELKETAYIVSNTPFIKLQLDERKMNNRIQDYTNGLVNHLSNVDIIVVADMRGVKYSHLDTKQIGQVFINEDKAKVLKEGTGYYSLMKGSMGKTLRWFEPIFYNGKQVGFVMVGRYYKDLELLNYKTVAVYLGLFFIVVIITIITSKCFAKKIKKEILGMEPEEIARVYMEKNIIINTINEGVIALNEKNQVIQINESCYKIFNDFSSDKIIEKLKPYIERRENFEMKEFILLGKKTFVTLNLMQINKNNKYIGAVITIIDRKDINKIAKEITGVDQTVKNLRATVHEFKNKLHVILGLIKLEEYEEAKKYILSIQKSQEANSQKFSSIGDYYVRGMLISRELMANEKKINLKLTKNSFLYEEHKYINSEDLITIIGNLIENAFEACSNSEKNNKIVEVSLYEDKSLIKISVKDNGVPIKEEIKEIIFKNGVSSKGEGRGVGLSIIKNKIDLYQGNIDIKNTDDEKIFNITIYKGE</sequence>
<dbReference type="PANTHER" id="PTHR43547:SF10">
    <property type="entry name" value="SENSOR HISTIDINE KINASE DCUS"/>
    <property type="match status" value="1"/>
</dbReference>
<dbReference type="EMBL" id="FQVM01000017">
    <property type="protein sequence ID" value="SHE91237.1"/>
    <property type="molecule type" value="Genomic_DNA"/>
</dbReference>
<dbReference type="PANTHER" id="PTHR43547">
    <property type="entry name" value="TWO-COMPONENT HISTIDINE KINASE"/>
    <property type="match status" value="1"/>
</dbReference>
<gene>
    <name evidence="16" type="ORF">SAMN05443638_11735</name>
</gene>
<evidence type="ECO:0000256" key="11">
    <source>
        <dbReference type="ARBA" id="ARBA00022989"/>
    </source>
</evidence>
<comment type="catalytic activity">
    <reaction evidence="1">
        <text>ATP + protein L-histidine = ADP + protein N-phospho-L-histidine.</text>
        <dbReference type="EC" id="2.7.13.3"/>
    </reaction>
</comment>
<keyword evidence="7 14" id="KW-0812">Transmembrane</keyword>
<dbReference type="GO" id="GO:0005524">
    <property type="term" value="F:ATP binding"/>
    <property type="evidence" value="ECO:0007669"/>
    <property type="project" value="UniProtKB-KW"/>
</dbReference>
<dbReference type="Proteomes" id="UP000184035">
    <property type="component" value="Unassembled WGS sequence"/>
</dbReference>
<evidence type="ECO:0000256" key="12">
    <source>
        <dbReference type="ARBA" id="ARBA00023012"/>
    </source>
</evidence>
<evidence type="ECO:0000256" key="2">
    <source>
        <dbReference type="ARBA" id="ARBA00004651"/>
    </source>
</evidence>
<dbReference type="Gene3D" id="1.10.287.130">
    <property type="match status" value="1"/>
</dbReference>
<evidence type="ECO:0000256" key="4">
    <source>
        <dbReference type="ARBA" id="ARBA00022475"/>
    </source>
</evidence>
<dbReference type="Pfam" id="PF17203">
    <property type="entry name" value="sCache_3_2"/>
    <property type="match status" value="1"/>
</dbReference>
<dbReference type="InterPro" id="IPR033463">
    <property type="entry name" value="sCache_3"/>
</dbReference>
<keyword evidence="6" id="KW-0808">Transferase</keyword>
<keyword evidence="17" id="KW-1185">Reference proteome</keyword>
<evidence type="ECO:0000256" key="1">
    <source>
        <dbReference type="ARBA" id="ARBA00000085"/>
    </source>
</evidence>
<evidence type="ECO:0000313" key="17">
    <source>
        <dbReference type="Proteomes" id="UP000184035"/>
    </source>
</evidence>
<evidence type="ECO:0000313" key="16">
    <source>
        <dbReference type="EMBL" id="SHE91237.1"/>
    </source>
</evidence>
<dbReference type="EC" id="2.7.13.3" evidence="3"/>
<evidence type="ECO:0000256" key="8">
    <source>
        <dbReference type="ARBA" id="ARBA00022741"/>
    </source>
</evidence>
<keyword evidence="10" id="KW-0067">ATP-binding</keyword>
<dbReference type="STRING" id="1533.SAMN05443638_11735"/>
<keyword evidence="4" id="KW-1003">Cell membrane</keyword>
<dbReference type="Pfam" id="PF14689">
    <property type="entry name" value="SPOB_a"/>
    <property type="match status" value="1"/>
</dbReference>
<evidence type="ECO:0000256" key="10">
    <source>
        <dbReference type="ARBA" id="ARBA00022840"/>
    </source>
</evidence>
<dbReference type="OrthoDB" id="9792686at2"/>
<dbReference type="AlphaFoldDB" id="A0A1M4XCG1"/>
<evidence type="ECO:0000256" key="14">
    <source>
        <dbReference type="SAM" id="Phobius"/>
    </source>
</evidence>
<dbReference type="InterPro" id="IPR004358">
    <property type="entry name" value="Sig_transdc_His_kin-like_C"/>
</dbReference>
<evidence type="ECO:0000256" key="7">
    <source>
        <dbReference type="ARBA" id="ARBA00022692"/>
    </source>
</evidence>
<dbReference type="InterPro" id="IPR032834">
    <property type="entry name" value="NatK-like_C"/>
</dbReference>
<dbReference type="SMART" id="SM00387">
    <property type="entry name" value="HATPase_c"/>
    <property type="match status" value="1"/>
</dbReference>
<name>A0A1M4XCG1_9CLOT</name>
<dbReference type="Gene3D" id="3.30.565.10">
    <property type="entry name" value="Histidine kinase-like ATPase, C-terminal domain"/>
    <property type="match status" value="1"/>
</dbReference>
<dbReference type="SUPFAM" id="SSF103190">
    <property type="entry name" value="Sensory domain-like"/>
    <property type="match status" value="1"/>
</dbReference>
<dbReference type="RefSeq" id="WP_072896534.1">
    <property type="nucleotide sequence ID" value="NZ_FQVM01000017.1"/>
</dbReference>
<feature type="domain" description="Histidine kinase" evidence="15">
    <location>
        <begin position="325"/>
        <end position="517"/>
    </location>
</feature>
<feature type="transmembrane region" description="Helical" evidence="14">
    <location>
        <begin position="169"/>
        <end position="191"/>
    </location>
</feature>
<organism evidence="16 17">
    <name type="scientific">Clostridium fallax</name>
    <dbReference type="NCBI Taxonomy" id="1533"/>
    <lineage>
        <taxon>Bacteria</taxon>
        <taxon>Bacillati</taxon>
        <taxon>Bacillota</taxon>
        <taxon>Clostridia</taxon>
        <taxon>Eubacteriales</taxon>
        <taxon>Clostridiaceae</taxon>
        <taxon>Clostridium</taxon>
    </lineage>
</organism>
<accession>A0A1M4XCG1</accession>
<keyword evidence="11 14" id="KW-1133">Transmembrane helix</keyword>
<dbReference type="SUPFAM" id="SSF55890">
    <property type="entry name" value="Sporulation response regulatory protein Spo0B"/>
    <property type="match status" value="1"/>
</dbReference>
<dbReference type="PROSITE" id="PS50109">
    <property type="entry name" value="HIS_KIN"/>
    <property type="match status" value="1"/>
</dbReference>
<keyword evidence="13 14" id="KW-0472">Membrane</keyword>
<dbReference type="InterPro" id="IPR029151">
    <property type="entry name" value="Sensor-like_sf"/>
</dbReference>
<keyword evidence="12" id="KW-0902">Two-component regulatory system</keyword>
<protein>
    <recommendedName>
        <fullName evidence="3">histidine kinase</fullName>
        <ecNumber evidence="3">2.7.13.3</ecNumber>
    </recommendedName>
</protein>
<comment type="subcellular location">
    <subcellularLocation>
        <location evidence="2">Cell membrane</location>
        <topology evidence="2">Multi-pass membrane protein</topology>
    </subcellularLocation>
</comment>
<evidence type="ECO:0000256" key="13">
    <source>
        <dbReference type="ARBA" id="ARBA00023136"/>
    </source>
</evidence>
<keyword evidence="5" id="KW-0597">Phosphoprotein</keyword>
<dbReference type="Gene3D" id="3.30.450.20">
    <property type="entry name" value="PAS domain"/>
    <property type="match status" value="2"/>
</dbReference>
<dbReference type="Pfam" id="PF14501">
    <property type="entry name" value="HATPase_c_5"/>
    <property type="match status" value="1"/>
</dbReference>
<evidence type="ECO:0000259" key="15">
    <source>
        <dbReference type="PROSITE" id="PS50109"/>
    </source>
</evidence>
<proteinExistence type="predicted"/>
<dbReference type="InterPro" id="IPR036890">
    <property type="entry name" value="HATPase_C_sf"/>
</dbReference>
<dbReference type="InterPro" id="IPR039506">
    <property type="entry name" value="SPOB_a"/>
</dbReference>
<dbReference type="SUPFAM" id="SSF55874">
    <property type="entry name" value="ATPase domain of HSP90 chaperone/DNA topoisomerase II/histidine kinase"/>
    <property type="match status" value="1"/>
</dbReference>
<evidence type="ECO:0000256" key="9">
    <source>
        <dbReference type="ARBA" id="ARBA00022777"/>
    </source>
</evidence>
<dbReference type="InterPro" id="IPR003594">
    <property type="entry name" value="HATPase_dom"/>
</dbReference>